<name>A0A162LQR6_9PROT</name>
<dbReference type="AlphaFoldDB" id="A0A162LQR6"/>
<accession>A0A162LQR6</accession>
<protein>
    <submittedName>
        <fullName evidence="1">Uncharacterized protein</fullName>
    </submittedName>
</protein>
<dbReference type="GeneID" id="97243206"/>
<dbReference type="EMBL" id="LPZR01000045">
    <property type="protein sequence ID" value="KYO56361.1"/>
    <property type="molecule type" value="Genomic_DNA"/>
</dbReference>
<organism evidence="1 2">
    <name type="scientific">Tistrella mobilis</name>
    <dbReference type="NCBI Taxonomy" id="171437"/>
    <lineage>
        <taxon>Bacteria</taxon>
        <taxon>Pseudomonadati</taxon>
        <taxon>Pseudomonadota</taxon>
        <taxon>Alphaproteobacteria</taxon>
        <taxon>Geminicoccales</taxon>
        <taxon>Geminicoccaceae</taxon>
        <taxon>Tistrella</taxon>
    </lineage>
</organism>
<proteinExistence type="predicted"/>
<sequence>MKICRAGETSHAICAHCKALVPTTFAYRDVPFDDGAGIVQGILAAVCDRCGLVVAIPAQSTPAIRRARAVAEVALEVVLPAPELELLDLAIWRIDPEAGQRLRKSLLAFYLARFASEPQGADRLRTLIEAAETARHPAGLPRKRLSCKISHRTDAVLRDMAAGLKASRTQIVRGLIREIDLRLVRPDVPEDLETLRQAAALVAA</sequence>
<evidence type="ECO:0000313" key="2">
    <source>
        <dbReference type="Proteomes" id="UP000075787"/>
    </source>
</evidence>
<dbReference type="OrthoDB" id="6116181at2"/>
<reference evidence="1 2" key="1">
    <citation type="submission" date="2015-12" db="EMBL/GenBank/DDBJ databases">
        <title>Genome sequence of Tistrella mobilis MCCC 1A02139.</title>
        <authorList>
            <person name="Lu L."/>
            <person name="Lai Q."/>
            <person name="Shao Z."/>
            <person name="Qian P."/>
        </authorList>
    </citation>
    <scope>NUCLEOTIDE SEQUENCE [LARGE SCALE GENOMIC DNA]</scope>
    <source>
        <strain evidence="1 2">MCCC 1A02139</strain>
    </source>
</reference>
<comment type="caution">
    <text evidence="1">The sequence shown here is derived from an EMBL/GenBank/DDBJ whole genome shotgun (WGS) entry which is preliminary data.</text>
</comment>
<dbReference type="RefSeq" id="WP_062761898.1">
    <property type="nucleotide sequence ID" value="NZ_CP121045.1"/>
</dbReference>
<evidence type="ECO:0000313" key="1">
    <source>
        <dbReference type="EMBL" id="KYO56361.1"/>
    </source>
</evidence>
<dbReference type="Proteomes" id="UP000075787">
    <property type="component" value="Unassembled WGS sequence"/>
</dbReference>
<gene>
    <name evidence="1" type="ORF">AUP44_22195</name>
</gene>